<sequence>MKGLDIFTSNLNAEDYNSLISSLPKQDSLETVLLSWGLKDLFEGSDEIKDLYAVKALANNYKWNVNVSQLLKQHKYQSLVITDADKNIIWVNDGFSKMTGYSKEFAINKTPRFLQGKATSERSRGRIRNKLLKGEPFKDIVINYRKDKTEYKCELRVFPLYNNKTTHYIALEKEVI</sequence>
<keyword evidence="2" id="KW-0288">FMN</keyword>
<dbReference type="InterPro" id="IPR000014">
    <property type="entry name" value="PAS"/>
</dbReference>
<dbReference type="Gene3D" id="3.30.450.20">
    <property type="entry name" value="PAS domain"/>
    <property type="match status" value="1"/>
</dbReference>
<keyword evidence="1" id="KW-0285">Flavoprotein</keyword>
<evidence type="ECO:0000256" key="2">
    <source>
        <dbReference type="ARBA" id="ARBA00022643"/>
    </source>
</evidence>
<dbReference type="Pfam" id="PF13426">
    <property type="entry name" value="PAS_9"/>
    <property type="match status" value="1"/>
</dbReference>
<evidence type="ECO:0000313" key="6">
    <source>
        <dbReference type="Proteomes" id="UP001597062"/>
    </source>
</evidence>
<protein>
    <submittedName>
        <fullName evidence="5">PAS domain-containing protein</fullName>
    </submittedName>
</protein>
<feature type="domain" description="PAS" evidence="4">
    <location>
        <begin position="79"/>
        <end position="110"/>
    </location>
</feature>
<evidence type="ECO:0000313" key="5">
    <source>
        <dbReference type="EMBL" id="MFD0993366.1"/>
    </source>
</evidence>
<dbReference type="CDD" id="cd00130">
    <property type="entry name" value="PAS"/>
    <property type="match status" value="1"/>
</dbReference>
<reference evidence="6" key="1">
    <citation type="journal article" date="2019" name="Int. J. Syst. Evol. Microbiol.">
        <title>The Global Catalogue of Microorganisms (GCM) 10K type strain sequencing project: providing services to taxonomists for standard genome sequencing and annotation.</title>
        <authorList>
            <consortium name="The Broad Institute Genomics Platform"/>
            <consortium name="The Broad Institute Genome Sequencing Center for Infectious Disease"/>
            <person name="Wu L."/>
            <person name="Ma J."/>
        </authorList>
    </citation>
    <scope>NUCLEOTIDE SEQUENCE [LARGE SCALE GENOMIC DNA]</scope>
    <source>
        <strain evidence="6">CCUG 60527</strain>
    </source>
</reference>
<dbReference type="Proteomes" id="UP001597062">
    <property type="component" value="Unassembled WGS sequence"/>
</dbReference>
<evidence type="ECO:0000259" key="4">
    <source>
        <dbReference type="PROSITE" id="PS50112"/>
    </source>
</evidence>
<dbReference type="RefSeq" id="WP_386107558.1">
    <property type="nucleotide sequence ID" value="NZ_JBHTJR010000046.1"/>
</dbReference>
<dbReference type="NCBIfam" id="TIGR00229">
    <property type="entry name" value="sensory_box"/>
    <property type="match status" value="1"/>
</dbReference>
<comment type="caution">
    <text evidence="5">The sequence shown here is derived from an EMBL/GenBank/DDBJ whole genome shotgun (WGS) entry which is preliminary data.</text>
</comment>
<organism evidence="5 6">
    <name type="scientific">Tenacibaculum geojense</name>
    <dbReference type="NCBI Taxonomy" id="915352"/>
    <lineage>
        <taxon>Bacteria</taxon>
        <taxon>Pseudomonadati</taxon>
        <taxon>Bacteroidota</taxon>
        <taxon>Flavobacteriia</taxon>
        <taxon>Flavobacteriales</taxon>
        <taxon>Flavobacteriaceae</taxon>
        <taxon>Tenacibaculum</taxon>
    </lineage>
</organism>
<keyword evidence="6" id="KW-1185">Reference proteome</keyword>
<name>A0ABW3JUW4_9FLAO</name>
<gene>
    <name evidence="5" type="ORF">ACFQ1U_09135</name>
</gene>
<dbReference type="PROSITE" id="PS50112">
    <property type="entry name" value="PAS"/>
    <property type="match status" value="1"/>
</dbReference>
<dbReference type="PANTHER" id="PTHR47429:SF2">
    <property type="entry name" value="PROTEIN TWIN LOV 1"/>
    <property type="match status" value="1"/>
</dbReference>
<evidence type="ECO:0000256" key="3">
    <source>
        <dbReference type="ARBA" id="ARBA00022991"/>
    </source>
</evidence>
<proteinExistence type="predicted"/>
<accession>A0ABW3JUW4</accession>
<dbReference type="EMBL" id="JBHTJR010000046">
    <property type="protein sequence ID" value="MFD0993366.1"/>
    <property type="molecule type" value="Genomic_DNA"/>
</dbReference>
<keyword evidence="3" id="KW-0157">Chromophore</keyword>
<evidence type="ECO:0000256" key="1">
    <source>
        <dbReference type="ARBA" id="ARBA00022630"/>
    </source>
</evidence>
<dbReference type="SUPFAM" id="SSF55785">
    <property type="entry name" value="PYP-like sensor domain (PAS domain)"/>
    <property type="match status" value="1"/>
</dbReference>
<dbReference type="PANTHER" id="PTHR47429">
    <property type="entry name" value="PROTEIN TWIN LOV 1"/>
    <property type="match status" value="1"/>
</dbReference>
<dbReference type="InterPro" id="IPR035965">
    <property type="entry name" value="PAS-like_dom_sf"/>
</dbReference>